<proteinExistence type="predicted"/>
<sequence>MRLKEALDINLGEVISLVGGGGKTTLMFALARELASSGSCVVTATTTKIFEPLPSQTPLLLLGTDEEKMIKSLIQNMHKYRHITLARERLPSGKLEGISPDLVGRLARMNRVSYIIVEADGAACRPLKAPDPTEPVIPSNTSLLIPMVGIEAVGCCLTEENVFRPQIVSELIGLPLGEVISAESIAFLITHHHGIIKGSPECAR</sequence>
<dbReference type="AlphaFoldDB" id="X1EUM9"/>
<gene>
    <name evidence="1" type="ORF">S03H2_10692</name>
</gene>
<organism evidence="1">
    <name type="scientific">marine sediment metagenome</name>
    <dbReference type="NCBI Taxonomy" id="412755"/>
    <lineage>
        <taxon>unclassified sequences</taxon>
        <taxon>metagenomes</taxon>
        <taxon>ecological metagenomes</taxon>
    </lineage>
</organism>
<dbReference type="NCBIfam" id="TIGR03172">
    <property type="entry name" value="selenium cofactor biosynthesis protein YqeC"/>
    <property type="match status" value="1"/>
</dbReference>
<dbReference type="Pfam" id="PF19842">
    <property type="entry name" value="YqeC"/>
    <property type="match status" value="1"/>
</dbReference>
<protein>
    <recommendedName>
        <fullName evidence="2">Selenium-dependent hydroxylase accessory protein YqeC</fullName>
    </recommendedName>
</protein>
<comment type="caution">
    <text evidence="1">The sequence shown here is derived from an EMBL/GenBank/DDBJ whole genome shotgun (WGS) entry which is preliminary data.</text>
</comment>
<reference evidence="1" key="1">
    <citation type="journal article" date="2014" name="Front. Microbiol.">
        <title>High frequency of phylogenetically diverse reductive dehalogenase-homologous genes in deep subseafloor sedimentary metagenomes.</title>
        <authorList>
            <person name="Kawai M."/>
            <person name="Futagami T."/>
            <person name="Toyoda A."/>
            <person name="Takaki Y."/>
            <person name="Nishi S."/>
            <person name="Hori S."/>
            <person name="Arai W."/>
            <person name="Tsubouchi T."/>
            <person name="Morono Y."/>
            <person name="Uchiyama I."/>
            <person name="Ito T."/>
            <person name="Fujiyama A."/>
            <person name="Inagaki F."/>
            <person name="Takami H."/>
        </authorList>
    </citation>
    <scope>NUCLEOTIDE SEQUENCE</scope>
    <source>
        <strain evidence="1">Expedition CK06-06</strain>
    </source>
</reference>
<name>X1EUM9_9ZZZZ</name>
<evidence type="ECO:0008006" key="2">
    <source>
        <dbReference type="Google" id="ProtNLM"/>
    </source>
</evidence>
<dbReference type="InterPro" id="IPR017587">
    <property type="entry name" value="YqeC"/>
</dbReference>
<evidence type="ECO:0000313" key="1">
    <source>
        <dbReference type="EMBL" id="GAH37086.1"/>
    </source>
</evidence>
<dbReference type="EMBL" id="BARU01005489">
    <property type="protein sequence ID" value="GAH37086.1"/>
    <property type="molecule type" value="Genomic_DNA"/>
</dbReference>
<feature type="non-terminal residue" evidence="1">
    <location>
        <position position="204"/>
    </location>
</feature>
<accession>X1EUM9</accession>